<feature type="region of interest" description="Disordered" evidence="1">
    <location>
        <begin position="1"/>
        <end position="70"/>
    </location>
</feature>
<protein>
    <submittedName>
        <fullName evidence="3">Uncharacterized protein LOC123392372</fullName>
    </submittedName>
</protein>
<accession>A0A8U0S6Y9</accession>
<organism evidence="2 3">
    <name type="scientific">Mustela putorius furo</name>
    <name type="common">European domestic ferret</name>
    <name type="synonym">Mustela furo</name>
    <dbReference type="NCBI Taxonomy" id="9669"/>
    <lineage>
        <taxon>Eukaryota</taxon>
        <taxon>Metazoa</taxon>
        <taxon>Chordata</taxon>
        <taxon>Craniata</taxon>
        <taxon>Vertebrata</taxon>
        <taxon>Euteleostomi</taxon>
        <taxon>Mammalia</taxon>
        <taxon>Eutheria</taxon>
        <taxon>Laurasiatheria</taxon>
        <taxon>Carnivora</taxon>
        <taxon>Caniformia</taxon>
        <taxon>Musteloidea</taxon>
        <taxon>Mustelidae</taxon>
        <taxon>Mustelinae</taxon>
        <taxon>Mustela</taxon>
    </lineage>
</organism>
<evidence type="ECO:0000313" key="2">
    <source>
        <dbReference type="Proteomes" id="UP000000715"/>
    </source>
</evidence>
<feature type="region of interest" description="Disordered" evidence="1">
    <location>
        <begin position="104"/>
        <end position="157"/>
    </location>
</feature>
<name>A0A8U0S6Y9_MUSPF</name>
<dbReference type="Proteomes" id="UP000000715">
    <property type="component" value="Unplaced"/>
</dbReference>
<proteinExistence type="predicted"/>
<evidence type="ECO:0000256" key="1">
    <source>
        <dbReference type="SAM" id="MobiDB-lite"/>
    </source>
</evidence>
<dbReference type="AlphaFoldDB" id="A0A8U0S6Y9"/>
<dbReference type="GeneID" id="123392372"/>
<evidence type="ECO:0000313" key="3">
    <source>
        <dbReference type="RefSeq" id="XP_044937143.1"/>
    </source>
</evidence>
<dbReference type="RefSeq" id="XP_044937143.1">
    <property type="nucleotide sequence ID" value="XM_045081208.1"/>
</dbReference>
<keyword evidence="2" id="KW-1185">Reference proteome</keyword>
<feature type="compositionally biased region" description="Basic residues" evidence="1">
    <location>
        <begin position="131"/>
        <end position="140"/>
    </location>
</feature>
<feature type="compositionally biased region" description="Basic and acidic residues" evidence="1">
    <location>
        <begin position="141"/>
        <end position="157"/>
    </location>
</feature>
<feature type="compositionally biased region" description="Basic and acidic residues" evidence="1">
    <location>
        <begin position="8"/>
        <end position="22"/>
    </location>
</feature>
<reference evidence="3" key="1">
    <citation type="submission" date="2025-08" db="UniProtKB">
        <authorList>
            <consortium name="RefSeq"/>
        </authorList>
    </citation>
    <scope>IDENTIFICATION</scope>
    <source>
        <tissue evidence="3">Brain</tissue>
    </source>
</reference>
<sequence>MKIPSLEQSRKMERTPCEENTRRLQGFKDSPDLQGSADPPVQDTGSCGQRVHEEAGEAGGPKLPDGGVWVQATGEGQSQHHTLSQILLKLMHLLELLRDHLERGGSRRQVETGSSSTEDVPSGRSLLNKGKPSRAQKKASQRNEELSRNKTNHQAEQRSFHLPNTLLLNSEIQKLHLKLEAEPKLWEKHIKYLERKVMEVKARCLQVNKELAKVHKKAAAAHWNLGLYRSMAQDLHRQGRKNLLFA</sequence>
<gene>
    <name evidence="3" type="primary">LOC123392372</name>
</gene>